<sequence>MKENNNVNSIQDIVEVLQKKPDQRTIQDLKRLIYATQQIQFFDRYVEQGREKVLQKCCKHMKYEAMEKGQKVFEIDERGTKFYLILSGKVGVYIKDPNQQTNINDSPKIFGNHSHQAANQRDQHNEDIVMSRKQSKFAKDENAQNHNGQNTPNEKKFDPDDYFIQLRQKFSRPKKINNAFLSNNGNENIELYTPKNTHLMICVKEIEAGNAFGELALLNNKPRLATIVCHENCQFAILEKEDFTKILKDIEEKLLDQEISLLANLHIFQGWNKNLLKQLYLNSQKVKFNRGQVIFKEGDACDNVYIVNQGEFTTYKIFEFNRDQESKDLNLDEFKEQNIVDQLNQVHGSQKSIEALPIKMSILTPFEMFGEEDFLMKQDRTFSVKCTSFQGQLIVIKNKNFNIRIMQDDYTRQYLYERLEKKKKTFDQRSQTIVQQYRQYKQYLLASTDNLFDFCIEAIKKQSNEETDYHQINFGSKSISPAKSNNQQVDLKQKQNNFKLVQQKFEQQEQQQDSIHMLQKVLNYDLKYHRQSLQKGLSGMFNKEFKDTSIRKNQKEVNIEMQHYAKQFNQYETDKFINMNAQEEINNQELSSKLANEQNHVNDQQYSKEQRSKSVSTLKNETRDQLLNQYRQIIYEQSSIHFKIKCHQAQKPKSDRSKIDYLQIMREKEQVIQSPDKVIQKRRRAVSANSIKELQHNLSLNKSIQSQKKGINYFSMIPTVKTEASPEKGLYRYYSYNPPTSRKSISDSFQQEKKQSQSNNLEIQQPQEMCFDQQQEDIYDQDKQQQDKIKNQLDKQIQVQNSVLDKNKYQLIKVYQSQNKQKQNLVKQQQYITNYFIGERNQKILTRSQSQNQININQNIQEQKGIKNQQQTKVLNQKTRSSSVQTPFKDTIIINKCHLQSKIQNEKQIHDEISEDINALNQIDQLKENAFVQYQINNLNQDHISQNVHHFTNQISQQYQQKQPTQALFKLANNTNQSEREIKEDQNSNTLHYNLQDQLRKPKWRYEKYDILGNINLLDSQMSKIKNLQKNGIIQNSILQKQTENSQAFIASKIRQKK</sequence>
<dbReference type="Proteomes" id="UP000009168">
    <property type="component" value="Unassembled WGS sequence"/>
</dbReference>
<dbReference type="Gene3D" id="2.60.120.10">
    <property type="entry name" value="Jelly Rolls"/>
    <property type="match status" value="3"/>
</dbReference>
<dbReference type="OrthoDB" id="288359at2759"/>
<feature type="compositionally biased region" description="Polar residues" evidence="1">
    <location>
        <begin position="756"/>
        <end position="765"/>
    </location>
</feature>
<dbReference type="AlphaFoldDB" id="Q23WM1"/>
<reference evidence="4" key="1">
    <citation type="journal article" date="2006" name="PLoS Biol.">
        <title>Macronuclear genome sequence of the ciliate Tetrahymena thermophila, a model eukaryote.</title>
        <authorList>
            <person name="Eisen J.A."/>
            <person name="Coyne R.S."/>
            <person name="Wu M."/>
            <person name="Wu D."/>
            <person name="Thiagarajan M."/>
            <person name="Wortman J.R."/>
            <person name="Badger J.H."/>
            <person name="Ren Q."/>
            <person name="Amedeo P."/>
            <person name="Jones K.M."/>
            <person name="Tallon L.J."/>
            <person name="Delcher A.L."/>
            <person name="Salzberg S.L."/>
            <person name="Silva J.C."/>
            <person name="Haas B.J."/>
            <person name="Majoros W.H."/>
            <person name="Farzad M."/>
            <person name="Carlton J.M."/>
            <person name="Smith R.K. Jr."/>
            <person name="Garg J."/>
            <person name="Pearlman R.E."/>
            <person name="Karrer K.M."/>
            <person name="Sun L."/>
            <person name="Manning G."/>
            <person name="Elde N.C."/>
            <person name="Turkewitz A.P."/>
            <person name="Asai D.J."/>
            <person name="Wilkes D.E."/>
            <person name="Wang Y."/>
            <person name="Cai H."/>
            <person name="Collins K."/>
            <person name="Stewart B.A."/>
            <person name="Lee S.R."/>
            <person name="Wilamowska K."/>
            <person name="Weinberg Z."/>
            <person name="Ruzzo W.L."/>
            <person name="Wloga D."/>
            <person name="Gaertig J."/>
            <person name="Frankel J."/>
            <person name="Tsao C.-C."/>
            <person name="Gorovsky M.A."/>
            <person name="Keeling P.J."/>
            <person name="Waller R.F."/>
            <person name="Patron N.J."/>
            <person name="Cherry J.M."/>
            <person name="Stover N.A."/>
            <person name="Krieger C.J."/>
            <person name="del Toro C."/>
            <person name="Ryder H.F."/>
            <person name="Williamson S.C."/>
            <person name="Barbeau R.A."/>
            <person name="Hamilton E.P."/>
            <person name="Orias E."/>
        </authorList>
    </citation>
    <scope>NUCLEOTIDE SEQUENCE [LARGE SCALE GENOMIC DNA]</scope>
    <source>
        <strain evidence="4">SB210</strain>
    </source>
</reference>
<feature type="region of interest" description="Disordered" evidence="1">
    <location>
        <begin position="133"/>
        <end position="158"/>
    </location>
</feature>
<evidence type="ECO:0000313" key="3">
    <source>
        <dbReference type="EMBL" id="EAS00959.2"/>
    </source>
</evidence>
<dbReference type="CDD" id="cd00038">
    <property type="entry name" value="CAP_ED"/>
    <property type="match status" value="2"/>
</dbReference>
<feature type="domain" description="Cyclic nucleotide-binding" evidence="2">
    <location>
        <begin position="267"/>
        <end position="422"/>
    </location>
</feature>
<dbReference type="InterPro" id="IPR018490">
    <property type="entry name" value="cNMP-bd_dom_sf"/>
</dbReference>
<dbReference type="KEGG" id="tet:TTHERM_00924230"/>
<dbReference type="RefSeq" id="XP_001021204.2">
    <property type="nucleotide sequence ID" value="XM_001021204.2"/>
</dbReference>
<dbReference type="HOGENOM" id="CLU_295034_0_0_1"/>
<feature type="domain" description="Cyclic nucleotide-binding" evidence="2">
    <location>
        <begin position="63"/>
        <end position="111"/>
    </location>
</feature>
<evidence type="ECO:0000259" key="2">
    <source>
        <dbReference type="PROSITE" id="PS50042"/>
    </source>
</evidence>
<organism evidence="3 4">
    <name type="scientific">Tetrahymena thermophila (strain SB210)</name>
    <dbReference type="NCBI Taxonomy" id="312017"/>
    <lineage>
        <taxon>Eukaryota</taxon>
        <taxon>Sar</taxon>
        <taxon>Alveolata</taxon>
        <taxon>Ciliophora</taxon>
        <taxon>Intramacronucleata</taxon>
        <taxon>Oligohymenophorea</taxon>
        <taxon>Hymenostomatida</taxon>
        <taxon>Tetrahymenina</taxon>
        <taxon>Tetrahymenidae</taxon>
        <taxon>Tetrahymena</taxon>
    </lineage>
</organism>
<accession>Q23WM1</accession>
<name>Q23WM1_TETTS</name>
<evidence type="ECO:0000313" key="4">
    <source>
        <dbReference type="Proteomes" id="UP000009168"/>
    </source>
</evidence>
<dbReference type="PANTHER" id="PTHR23011">
    <property type="entry name" value="CYCLIC NUCLEOTIDE-BINDING DOMAIN CONTAINING PROTEIN"/>
    <property type="match status" value="1"/>
</dbReference>
<dbReference type="PANTHER" id="PTHR23011:SF28">
    <property type="entry name" value="CYCLIC NUCLEOTIDE-BINDING DOMAIN CONTAINING PROTEIN"/>
    <property type="match status" value="1"/>
</dbReference>
<dbReference type="EMBL" id="GG662607">
    <property type="protein sequence ID" value="EAS00959.2"/>
    <property type="molecule type" value="Genomic_DNA"/>
</dbReference>
<dbReference type="InParanoid" id="Q23WM1"/>
<proteinExistence type="predicted"/>
<dbReference type="STRING" id="312017.Q23WM1"/>
<dbReference type="GeneID" id="7843167"/>
<gene>
    <name evidence="3" type="ORF">TTHERM_00924230</name>
</gene>
<evidence type="ECO:0000256" key="1">
    <source>
        <dbReference type="SAM" id="MobiDB-lite"/>
    </source>
</evidence>
<dbReference type="Pfam" id="PF00027">
    <property type="entry name" value="cNMP_binding"/>
    <property type="match status" value="1"/>
</dbReference>
<keyword evidence="4" id="KW-1185">Reference proteome</keyword>
<dbReference type="InterPro" id="IPR000595">
    <property type="entry name" value="cNMP-bd_dom"/>
</dbReference>
<dbReference type="SUPFAM" id="SSF51206">
    <property type="entry name" value="cAMP-binding domain-like"/>
    <property type="match status" value="2"/>
</dbReference>
<feature type="region of interest" description="Disordered" evidence="1">
    <location>
        <begin position="741"/>
        <end position="765"/>
    </location>
</feature>
<feature type="domain" description="Cyclic nucleotide-binding" evidence="2">
    <location>
        <begin position="177"/>
        <end position="247"/>
    </location>
</feature>
<dbReference type="PROSITE" id="PS50042">
    <property type="entry name" value="CNMP_BINDING_3"/>
    <property type="match status" value="3"/>
</dbReference>
<dbReference type="InterPro" id="IPR014710">
    <property type="entry name" value="RmlC-like_jellyroll"/>
</dbReference>
<protein>
    <submittedName>
        <fullName evidence="3">Cyclic nucleotide-binding domain protein</fullName>
    </submittedName>
</protein>